<organism evidence="3 4">
    <name type="scientific">Lachnoclostridium phytofermentans (strain ATCC 700394 / DSM 18823 / ISDg)</name>
    <name type="common">Clostridium phytofermentans</name>
    <dbReference type="NCBI Taxonomy" id="357809"/>
    <lineage>
        <taxon>Bacteria</taxon>
        <taxon>Bacillati</taxon>
        <taxon>Bacillota</taxon>
        <taxon>Clostridia</taxon>
        <taxon>Lachnospirales</taxon>
        <taxon>Lachnospiraceae</taxon>
    </lineage>
</organism>
<dbReference type="CDD" id="cd07385">
    <property type="entry name" value="MPP_YkuE_C"/>
    <property type="match status" value="1"/>
</dbReference>
<dbReference type="GO" id="GO:0009245">
    <property type="term" value="P:lipid A biosynthetic process"/>
    <property type="evidence" value="ECO:0007669"/>
    <property type="project" value="TreeGrafter"/>
</dbReference>
<dbReference type="OrthoDB" id="9780884at2"/>
<dbReference type="KEGG" id="cpy:Cphy_2087"/>
<dbReference type="SUPFAM" id="SSF56300">
    <property type="entry name" value="Metallo-dependent phosphatases"/>
    <property type="match status" value="1"/>
</dbReference>
<dbReference type="GO" id="GO:0008758">
    <property type="term" value="F:UDP-2,3-diacylglucosamine hydrolase activity"/>
    <property type="evidence" value="ECO:0007669"/>
    <property type="project" value="TreeGrafter"/>
</dbReference>
<keyword evidence="4" id="KW-1185">Reference proteome</keyword>
<dbReference type="Gene3D" id="3.60.21.10">
    <property type="match status" value="1"/>
</dbReference>
<dbReference type="Pfam" id="PF00149">
    <property type="entry name" value="Metallophos"/>
    <property type="match status" value="1"/>
</dbReference>
<dbReference type="InterPro" id="IPR029052">
    <property type="entry name" value="Metallo-depent_PP-like"/>
</dbReference>
<keyword evidence="1" id="KW-0812">Transmembrane</keyword>
<name>A9KIK3_LACP7</name>
<dbReference type="EMBL" id="CP000885">
    <property type="protein sequence ID" value="ABX42455.1"/>
    <property type="molecule type" value="Genomic_DNA"/>
</dbReference>
<dbReference type="RefSeq" id="WP_012200109.1">
    <property type="nucleotide sequence ID" value="NC_010001.1"/>
</dbReference>
<dbReference type="InterPro" id="IPR051158">
    <property type="entry name" value="Metallophosphoesterase_sf"/>
</dbReference>
<evidence type="ECO:0000259" key="2">
    <source>
        <dbReference type="Pfam" id="PF00149"/>
    </source>
</evidence>
<evidence type="ECO:0000313" key="4">
    <source>
        <dbReference type="Proteomes" id="UP000000370"/>
    </source>
</evidence>
<dbReference type="HOGENOM" id="CLU_025443_3_2_9"/>
<sequence precursor="true">MRFIKRLIIGFVMVIILGICLYCYARLIEPNMLLKKSYSVTVPKDVKELKIVFFTDTHFGKYYPQEKITRLVDFINEQKPDVVIFGGDLIDSYNRDQELVNIEELSKSLKKIKASYGKIAVYGNHDYGGGAEPIYEKVMTDGGFKILRDSELTLSDLNLSIIGYDDYLLGSVDPNRYQLPDAPFRIVVTHEPDVIDNIKANGSLLVLAGHSHGGQVTIPFMKGVLRPGAEKYIKGQYDLKETITGCDATMIVSEGIGMTLKPFRFLNPPNIVVVSLKHK</sequence>
<dbReference type="Proteomes" id="UP000000370">
    <property type="component" value="Chromosome"/>
</dbReference>
<keyword evidence="1" id="KW-1133">Transmembrane helix</keyword>
<dbReference type="PANTHER" id="PTHR31302:SF25">
    <property type="entry name" value="PHOSPHOESTERASE"/>
    <property type="match status" value="1"/>
</dbReference>
<dbReference type="PANTHER" id="PTHR31302">
    <property type="entry name" value="TRANSMEMBRANE PROTEIN WITH METALLOPHOSPHOESTERASE DOMAIN-RELATED"/>
    <property type="match status" value="1"/>
</dbReference>
<dbReference type="eggNOG" id="COG1408">
    <property type="taxonomic scope" value="Bacteria"/>
</dbReference>
<dbReference type="AlphaFoldDB" id="A9KIK3"/>
<evidence type="ECO:0000256" key="1">
    <source>
        <dbReference type="SAM" id="Phobius"/>
    </source>
</evidence>
<gene>
    <name evidence="3" type="ordered locus">Cphy_2087</name>
</gene>
<proteinExistence type="predicted"/>
<feature type="transmembrane region" description="Helical" evidence="1">
    <location>
        <begin position="7"/>
        <end position="27"/>
    </location>
</feature>
<evidence type="ECO:0000313" key="3">
    <source>
        <dbReference type="EMBL" id="ABX42455.1"/>
    </source>
</evidence>
<keyword evidence="1" id="KW-0472">Membrane</keyword>
<feature type="domain" description="Calcineurin-like phosphoesterase" evidence="2">
    <location>
        <begin position="49"/>
        <end position="212"/>
    </location>
</feature>
<dbReference type="InterPro" id="IPR004843">
    <property type="entry name" value="Calcineurin-like_PHP"/>
</dbReference>
<accession>A9KIK3</accession>
<dbReference type="GO" id="GO:0016020">
    <property type="term" value="C:membrane"/>
    <property type="evidence" value="ECO:0007669"/>
    <property type="project" value="GOC"/>
</dbReference>
<protein>
    <submittedName>
        <fullName evidence="3">Metallophosphoesterase</fullName>
    </submittedName>
</protein>
<reference evidence="4" key="1">
    <citation type="submission" date="2007-11" db="EMBL/GenBank/DDBJ databases">
        <title>Complete genome sequence of Clostridium phytofermentans ISDg.</title>
        <authorList>
            <person name="Leschine S.B."/>
            <person name="Warnick T.A."/>
            <person name="Blanchard J.L."/>
            <person name="Schnell D.J."/>
            <person name="Petit E.L."/>
            <person name="LaTouf W.G."/>
            <person name="Copeland A."/>
            <person name="Lucas S."/>
            <person name="Lapidus A."/>
            <person name="Barry K."/>
            <person name="Glavina del Rio T."/>
            <person name="Dalin E."/>
            <person name="Tice H."/>
            <person name="Pitluck S."/>
            <person name="Kiss H."/>
            <person name="Brettin T."/>
            <person name="Bruce D."/>
            <person name="Detter J.C."/>
            <person name="Han C."/>
            <person name="Kuske C."/>
            <person name="Schmutz J."/>
            <person name="Larimer F."/>
            <person name="Land M."/>
            <person name="Hauser L."/>
            <person name="Kyrpides N."/>
            <person name="Kim E.A."/>
            <person name="Richardson P."/>
        </authorList>
    </citation>
    <scope>NUCLEOTIDE SEQUENCE [LARGE SCALE GENOMIC DNA]</scope>
    <source>
        <strain evidence="4">ATCC 700394 / DSM 18823 / ISDg</strain>
    </source>
</reference>